<dbReference type="InterPro" id="IPR036388">
    <property type="entry name" value="WH-like_DNA-bd_sf"/>
</dbReference>
<keyword evidence="2" id="KW-0238">DNA-binding</keyword>
<evidence type="ECO:0000313" key="6">
    <source>
        <dbReference type="Proteomes" id="UP001169242"/>
    </source>
</evidence>
<evidence type="ECO:0000256" key="1">
    <source>
        <dbReference type="ARBA" id="ARBA00023015"/>
    </source>
</evidence>
<evidence type="ECO:0000259" key="4">
    <source>
        <dbReference type="PROSITE" id="PS50995"/>
    </source>
</evidence>
<evidence type="ECO:0000256" key="3">
    <source>
        <dbReference type="ARBA" id="ARBA00023163"/>
    </source>
</evidence>
<feature type="domain" description="HTH marR-type" evidence="4">
    <location>
        <begin position="1"/>
        <end position="136"/>
    </location>
</feature>
<comment type="caution">
    <text evidence="5">The sequence shown here is derived from an EMBL/GenBank/DDBJ whole genome shotgun (WGS) entry which is preliminary data.</text>
</comment>
<dbReference type="PANTHER" id="PTHR42756:SF1">
    <property type="entry name" value="TRANSCRIPTIONAL REPRESSOR OF EMRAB OPERON"/>
    <property type="match status" value="1"/>
</dbReference>
<dbReference type="SUPFAM" id="SSF46785">
    <property type="entry name" value="Winged helix' DNA-binding domain"/>
    <property type="match status" value="1"/>
</dbReference>
<dbReference type="PANTHER" id="PTHR42756">
    <property type="entry name" value="TRANSCRIPTIONAL REGULATOR, MARR"/>
    <property type="match status" value="1"/>
</dbReference>
<accession>A0AA42J1Z1</accession>
<proteinExistence type="predicted"/>
<name>A0AA42J1Z1_9FIRM</name>
<dbReference type="SMART" id="SM00347">
    <property type="entry name" value="HTH_MARR"/>
    <property type="match status" value="1"/>
</dbReference>
<dbReference type="Gene3D" id="1.10.10.10">
    <property type="entry name" value="Winged helix-like DNA-binding domain superfamily/Winged helix DNA-binding domain"/>
    <property type="match status" value="1"/>
</dbReference>
<evidence type="ECO:0000313" key="5">
    <source>
        <dbReference type="EMBL" id="MDA3733039.1"/>
    </source>
</evidence>
<dbReference type="GO" id="GO:0003700">
    <property type="term" value="F:DNA-binding transcription factor activity"/>
    <property type="evidence" value="ECO:0007669"/>
    <property type="project" value="InterPro"/>
</dbReference>
<sequence>MDNTLRLISQVRHAIQRYITEALVREGVEGIVPSHGDIMVHLFQHETQTMKELAKKINKDPSTVTTLVKKLIAMGYVERVADIQDKRANPIRLTEKGKALKPIFNHITESVFRQLYQDITEEELILFRKVLIKMYENLTCQQGGLERE</sequence>
<dbReference type="InterPro" id="IPR036390">
    <property type="entry name" value="WH_DNA-bd_sf"/>
</dbReference>
<keyword evidence="3" id="KW-0804">Transcription</keyword>
<keyword evidence="1" id="KW-0805">Transcription regulation</keyword>
<dbReference type="Proteomes" id="UP001169242">
    <property type="component" value="Unassembled WGS sequence"/>
</dbReference>
<dbReference type="EMBL" id="JAQIFT010000059">
    <property type="protein sequence ID" value="MDA3733039.1"/>
    <property type="molecule type" value="Genomic_DNA"/>
</dbReference>
<dbReference type="AlphaFoldDB" id="A0AA42J1Z1"/>
<dbReference type="GO" id="GO:0003677">
    <property type="term" value="F:DNA binding"/>
    <property type="evidence" value="ECO:0007669"/>
    <property type="project" value="UniProtKB-KW"/>
</dbReference>
<organism evidence="5 6">
    <name type="scientific">Holtiella tumoricola</name>
    <dbReference type="NCBI Taxonomy" id="3018743"/>
    <lineage>
        <taxon>Bacteria</taxon>
        <taxon>Bacillati</taxon>
        <taxon>Bacillota</taxon>
        <taxon>Clostridia</taxon>
        <taxon>Lachnospirales</taxon>
        <taxon>Cellulosilyticaceae</taxon>
        <taxon>Holtiella</taxon>
    </lineage>
</organism>
<dbReference type="InterPro" id="IPR000835">
    <property type="entry name" value="HTH_MarR-typ"/>
</dbReference>
<protein>
    <submittedName>
        <fullName evidence="5">MarR family transcriptional regulator</fullName>
    </submittedName>
</protein>
<reference evidence="5" key="1">
    <citation type="journal article" date="2023" name="Int. J. Syst. Evol. Microbiol.">
        <title>&lt;i&gt;Holtiella tumoricola&lt;/i&gt; gen. nov. sp. nov., isolated from a human clinical sample.</title>
        <authorList>
            <person name="Allen-Vercoe E."/>
            <person name="Daigneault M.C."/>
            <person name="Vancuren S.J."/>
            <person name="Cochrane K."/>
            <person name="O'Neal L.L."/>
            <person name="Sankaranarayanan K."/>
            <person name="Lawson P.A."/>
        </authorList>
    </citation>
    <scope>NUCLEOTIDE SEQUENCE</scope>
    <source>
        <strain evidence="5">CC70A</strain>
    </source>
</reference>
<dbReference type="PROSITE" id="PS50995">
    <property type="entry name" value="HTH_MARR_2"/>
    <property type="match status" value="1"/>
</dbReference>
<dbReference type="Pfam" id="PF01047">
    <property type="entry name" value="MarR"/>
    <property type="match status" value="1"/>
</dbReference>
<dbReference type="PRINTS" id="PR00598">
    <property type="entry name" value="HTHMARR"/>
</dbReference>
<dbReference type="RefSeq" id="WP_053984067.1">
    <property type="nucleotide sequence ID" value="NZ_JAQIFT010000059.1"/>
</dbReference>
<evidence type="ECO:0000256" key="2">
    <source>
        <dbReference type="ARBA" id="ARBA00023125"/>
    </source>
</evidence>
<gene>
    <name evidence="5" type="ORF">PBV87_16305</name>
</gene>
<keyword evidence="6" id="KW-1185">Reference proteome</keyword>